<proteinExistence type="predicted"/>
<gene>
    <name evidence="3" type="ORF">NET02_12675</name>
</gene>
<dbReference type="EMBL" id="JAMSLR010000009">
    <property type="protein sequence ID" value="MCM8750004.1"/>
    <property type="molecule type" value="Genomic_DNA"/>
</dbReference>
<dbReference type="Proteomes" id="UP001165306">
    <property type="component" value="Unassembled WGS sequence"/>
</dbReference>
<dbReference type="SUPFAM" id="SSF56731">
    <property type="entry name" value="DNA primase core"/>
    <property type="match status" value="1"/>
</dbReference>
<sequence length="706" mass="75497">MIDVTAILQALTCGNPRCECQRAIKRSQGKVHCPCHADREPSLSVTTARDGTILLKCFAGCRNRDVIRELQDRGLWPRREPARETRYEVRDVDGTLVAVHVRIDRPGREKQMWWEGPDGRRGLGGRRVEGLPLYAIERLGDAEQVVITEGEKAADALLRLGIPAVGTVCGADTIPSVESLRPLAGRLVWLWPDADDAGQSHMRRLAERLSALGCEYVWVIDWPDAPLKGDAADFVARGGTAEDVLRLMAEAEQWVPGVPAPEPGMADRVDSPPTPPTGIPGGAGGAGGAFRLTALGDLLDEPEEDIAWLVQGMLPSGGVSLLGAKPKVGKSTTARCLALAVARGEPFLGRETAQGSVVYLALEEKRAEIAKHFRRQGASGGDPVYVHVGVAPERALEALAAAIELHKPALVIVDPLLKLVRVRDANDYAEVTRALEPVIELARTSGCHILLIHHLAKGERTGGDAILGSTALFGAVDTALLMRRHQDGTRTIETIQRYGDDLPESVIVLDERTGTVTLAGTVAERKQAEAEAAILEAVKDAALTEPEIREATQMQATLCARAIRSLVERGVLSRSGSGKRGDPYRYAASPGFSTSSTSSTFSTSSTSSTEPTQFSTSSTQTGLVEKSPRQDAENEGNVDSPPALLYGVLGGESDGASPSVVRPPRCRCGGVLEPTDDPQWLRCSACRNYARAGDPALRRQGSGGRP</sequence>
<dbReference type="InterPro" id="IPR034154">
    <property type="entry name" value="TOPRIM_DnaG/twinkle"/>
</dbReference>
<dbReference type="Gene3D" id="3.40.1360.10">
    <property type="match status" value="1"/>
</dbReference>
<dbReference type="SUPFAM" id="SSF52540">
    <property type="entry name" value="P-loop containing nucleoside triphosphate hydrolases"/>
    <property type="match status" value="1"/>
</dbReference>
<organism evidence="3 4">
    <name type="scientific">Thermalbibacter longus</name>
    <dbReference type="NCBI Taxonomy" id="2951981"/>
    <lineage>
        <taxon>Bacteria</taxon>
        <taxon>Pseudomonadati</taxon>
        <taxon>Thermomicrobiota</taxon>
        <taxon>Thermomicrobia</taxon>
        <taxon>Thermomicrobiales</taxon>
        <taxon>Thermomicrobiaceae</taxon>
        <taxon>Thermalbibacter</taxon>
    </lineage>
</organism>
<dbReference type="InterPro" id="IPR003593">
    <property type="entry name" value="AAA+_ATPase"/>
</dbReference>
<dbReference type="InterPro" id="IPR027417">
    <property type="entry name" value="P-loop_NTPase"/>
</dbReference>
<dbReference type="AlphaFoldDB" id="A0AA41WBI4"/>
<name>A0AA41WBI4_9BACT</name>
<reference evidence="3" key="1">
    <citation type="submission" date="2022-06" db="EMBL/GenBank/DDBJ databases">
        <title>CFH 74404 Thermomicrobiaceae sp.</title>
        <authorList>
            <person name="Ming H."/>
            <person name="Li W.-J."/>
            <person name="Zhao Z."/>
        </authorList>
    </citation>
    <scope>NUCLEOTIDE SEQUENCE</scope>
    <source>
        <strain evidence="3">CFH 74404</strain>
    </source>
</reference>
<dbReference type="Pfam" id="PF13481">
    <property type="entry name" value="AAA_25"/>
    <property type="match status" value="1"/>
</dbReference>
<evidence type="ECO:0000313" key="4">
    <source>
        <dbReference type="Proteomes" id="UP001165306"/>
    </source>
</evidence>
<feature type="domain" description="AAA+ ATPase" evidence="2">
    <location>
        <begin position="316"/>
        <end position="487"/>
    </location>
</feature>
<dbReference type="Gene3D" id="3.40.50.300">
    <property type="entry name" value="P-loop containing nucleotide triphosphate hydrolases"/>
    <property type="match status" value="1"/>
</dbReference>
<dbReference type="SMART" id="SM00382">
    <property type="entry name" value="AAA"/>
    <property type="match status" value="1"/>
</dbReference>
<accession>A0AA41WBI4</accession>
<feature type="compositionally biased region" description="Low complexity" evidence="1">
    <location>
        <begin position="589"/>
        <end position="622"/>
    </location>
</feature>
<protein>
    <submittedName>
        <fullName evidence="3">AAA family ATPase</fullName>
    </submittedName>
</protein>
<evidence type="ECO:0000256" key="1">
    <source>
        <dbReference type="SAM" id="MobiDB-lite"/>
    </source>
</evidence>
<evidence type="ECO:0000313" key="3">
    <source>
        <dbReference type="EMBL" id="MCM8750004.1"/>
    </source>
</evidence>
<dbReference type="CDD" id="cd01029">
    <property type="entry name" value="TOPRIM_primases"/>
    <property type="match status" value="1"/>
</dbReference>
<keyword evidence="4" id="KW-1185">Reference proteome</keyword>
<feature type="region of interest" description="Disordered" evidence="1">
    <location>
        <begin position="573"/>
        <end position="645"/>
    </location>
</feature>
<comment type="caution">
    <text evidence="3">The sequence shown here is derived from an EMBL/GenBank/DDBJ whole genome shotgun (WGS) entry which is preliminary data.</text>
</comment>
<dbReference type="RefSeq" id="WP_284057790.1">
    <property type="nucleotide sequence ID" value="NZ_JAMSLR010000009.1"/>
</dbReference>
<evidence type="ECO:0000259" key="2">
    <source>
        <dbReference type="SMART" id="SM00382"/>
    </source>
</evidence>